<evidence type="ECO:0000313" key="3">
    <source>
        <dbReference type="EMBL" id="CAJ1370743.1"/>
    </source>
</evidence>
<dbReference type="GO" id="GO:0043139">
    <property type="term" value="F:5'-3' DNA helicase activity"/>
    <property type="evidence" value="ECO:0007669"/>
    <property type="project" value="InterPro"/>
</dbReference>
<dbReference type="AlphaFoldDB" id="A0AA36HM60"/>
<gene>
    <name evidence="3" type="ORF">EVOR1521_LOCUS1243</name>
</gene>
<accession>A0AA36HM60</accession>
<dbReference type="GO" id="GO:0003697">
    <property type="term" value="F:single-stranded DNA binding"/>
    <property type="evidence" value="ECO:0007669"/>
    <property type="project" value="InterPro"/>
</dbReference>
<evidence type="ECO:0000256" key="1">
    <source>
        <dbReference type="SAM" id="MobiDB-lite"/>
    </source>
</evidence>
<protein>
    <recommendedName>
        <fullName evidence="2">SF4 helicase domain-containing protein</fullName>
    </recommendedName>
</protein>
<dbReference type="InterPro" id="IPR007694">
    <property type="entry name" value="DNA_helicase_DnaB-like_C"/>
</dbReference>
<dbReference type="PANTHER" id="PTHR12873:SF0">
    <property type="entry name" value="TWINKLE MTDNA HELICASE"/>
    <property type="match status" value="1"/>
</dbReference>
<dbReference type="PANTHER" id="PTHR12873">
    <property type="entry name" value="T7-LIKE MITOCHONDRIAL DNA HELICASE"/>
    <property type="match status" value="1"/>
</dbReference>
<sequence>MELSLGQVCRQAQAPAHEMLRQLPAAPGSPGAAWTWGRGSAAVLSAWAGAGAAAARKAPTARRAFVDHCETVQRRQRGQLSPEFESGVSTGWKKLDEFMRPVRGEVVVVCGQPGSGKSEFMLSLAVNLAKLHGSRTGLCLFEHKCDELFIQLLEKLNEVHFSLLKHSLERDRQFLSRHFKIISEFSEEATVTEILASAAALVEQDGLENLIIDPYNYIAKPENCRDSETELVSSYMTQIQRFAKKYKVCVWVVVHPSKGSQTSGNSPSLYDCQGSAHWYNKCDKGIIVVRPNRNPQQGSTRQVELQVQKVRDSASGQLGTVKLTFNPATRGYSDSENEPELRSRELLRSHA</sequence>
<dbReference type="InterPro" id="IPR027032">
    <property type="entry name" value="Twinkle-like"/>
</dbReference>
<dbReference type="GO" id="GO:0005524">
    <property type="term" value="F:ATP binding"/>
    <property type="evidence" value="ECO:0007669"/>
    <property type="project" value="InterPro"/>
</dbReference>
<dbReference type="Pfam" id="PF03796">
    <property type="entry name" value="DnaB_C"/>
    <property type="match status" value="1"/>
</dbReference>
<evidence type="ECO:0000259" key="2">
    <source>
        <dbReference type="PROSITE" id="PS51199"/>
    </source>
</evidence>
<feature type="domain" description="SF4 helicase" evidence="2">
    <location>
        <begin position="81"/>
        <end position="339"/>
    </location>
</feature>
<proteinExistence type="predicted"/>
<feature type="region of interest" description="Disordered" evidence="1">
    <location>
        <begin position="327"/>
        <end position="351"/>
    </location>
</feature>
<comment type="caution">
    <text evidence="3">The sequence shown here is derived from an EMBL/GenBank/DDBJ whole genome shotgun (WGS) entry which is preliminary data.</text>
</comment>
<keyword evidence="4" id="KW-1185">Reference proteome</keyword>
<dbReference type="Proteomes" id="UP001178507">
    <property type="component" value="Unassembled WGS sequence"/>
</dbReference>
<organism evidence="3 4">
    <name type="scientific">Effrenium voratum</name>
    <dbReference type="NCBI Taxonomy" id="2562239"/>
    <lineage>
        <taxon>Eukaryota</taxon>
        <taxon>Sar</taxon>
        <taxon>Alveolata</taxon>
        <taxon>Dinophyceae</taxon>
        <taxon>Suessiales</taxon>
        <taxon>Symbiodiniaceae</taxon>
        <taxon>Effrenium</taxon>
    </lineage>
</organism>
<dbReference type="PROSITE" id="PS51199">
    <property type="entry name" value="SF4_HELICASE"/>
    <property type="match status" value="1"/>
</dbReference>
<name>A0AA36HM60_9DINO</name>
<evidence type="ECO:0000313" key="4">
    <source>
        <dbReference type="Proteomes" id="UP001178507"/>
    </source>
</evidence>
<dbReference type="SUPFAM" id="SSF52540">
    <property type="entry name" value="P-loop containing nucleoside triphosphate hydrolases"/>
    <property type="match status" value="1"/>
</dbReference>
<reference evidence="3" key="1">
    <citation type="submission" date="2023-08" db="EMBL/GenBank/DDBJ databases">
        <authorList>
            <person name="Chen Y."/>
            <person name="Shah S."/>
            <person name="Dougan E. K."/>
            <person name="Thang M."/>
            <person name="Chan C."/>
        </authorList>
    </citation>
    <scope>NUCLEOTIDE SEQUENCE</scope>
</reference>
<dbReference type="InterPro" id="IPR027417">
    <property type="entry name" value="P-loop_NTPase"/>
</dbReference>
<dbReference type="Gene3D" id="3.40.50.300">
    <property type="entry name" value="P-loop containing nucleotide triphosphate hydrolases"/>
    <property type="match status" value="1"/>
</dbReference>
<feature type="compositionally biased region" description="Basic and acidic residues" evidence="1">
    <location>
        <begin position="339"/>
        <end position="351"/>
    </location>
</feature>
<dbReference type="EMBL" id="CAUJNA010000035">
    <property type="protein sequence ID" value="CAJ1370743.1"/>
    <property type="molecule type" value="Genomic_DNA"/>
</dbReference>
<dbReference type="GO" id="GO:0006260">
    <property type="term" value="P:DNA replication"/>
    <property type="evidence" value="ECO:0007669"/>
    <property type="project" value="InterPro"/>
</dbReference>